<accession>C6HX63</accession>
<dbReference type="Proteomes" id="UP000009374">
    <property type="component" value="Unassembled WGS sequence"/>
</dbReference>
<name>C6HX63_9BACT</name>
<evidence type="ECO:0000256" key="1">
    <source>
        <dbReference type="SAM" id="Phobius"/>
    </source>
</evidence>
<keyword evidence="1" id="KW-0472">Membrane</keyword>
<gene>
    <name evidence="2" type="ORF">UBAL3_92050145</name>
</gene>
<organism evidence="2 3">
    <name type="scientific">Leptospirillum ferrodiazotrophum</name>
    <dbReference type="NCBI Taxonomy" id="412449"/>
    <lineage>
        <taxon>Bacteria</taxon>
        <taxon>Pseudomonadati</taxon>
        <taxon>Nitrospirota</taxon>
        <taxon>Nitrospiria</taxon>
        <taxon>Nitrospirales</taxon>
        <taxon>Nitrospiraceae</taxon>
        <taxon>Leptospirillum</taxon>
    </lineage>
</organism>
<evidence type="ECO:0008006" key="4">
    <source>
        <dbReference type="Google" id="ProtNLM"/>
    </source>
</evidence>
<evidence type="ECO:0000313" key="3">
    <source>
        <dbReference type="Proteomes" id="UP000009374"/>
    </source>
</evidence>
<proteinExistence type="predicted"/>
<dbReference type="AlphaFoldDB" id="C6HX63"/>
<keyword evidence="1" id="KW-1133">Transmembrane helix</keyword>
<keyword evidence="1" id="KW-0812">Transmembrane</keyword>
<feature type="transmembrane region" description="Helical" evidence="1">
    <location>
        <begin position="26"/>
        <end position="44"/>
    </location>
</feature>
<reference evidence="2 3" key="1">
    <citation type="journal article" date="2009" name="Appl. Environ. Microbiol.">
        <title>Community genomic and proteomic analyses of chemoautotrophic iron-oxidizing "Leptospirillum rubarum" (Group II) and "Leptospirillum ferrodiazotrophum" (Group III) bacteria in acid mine drainage biofilms.</title>
        <authorList>
            <person name="Goltsman D.S."/>
            <person name="Denef V.J."/>
            <person name="Singer S.W."/>
            <person name="VerBerkmoes N.C."/>
            <person name="Lefsrud M."/>
            <person name="Mueller R.S."/>
            <person name="Dick G.J."/>
            <person name="Sun C.L."/>
            <person name="Wheeler K.E."/>
            <person name="Zemla A."/>
            <person name="Baker B.J."/>
            <person name="Hauser L."/>
            <person name="Land M."/>
            <person name="Shah M.B."/>
            <person name="Thelen M.P."/>
            <person name="Hettich R.L."/>
            <person name="Banfield J.F."/>
        </authorList>
    </citation>
    <scope>NUCLEOTIDE SEQUENCE [LARGE SCALE GENOMIC DNA]</scope>
</reference>
<evidence type="ECO:0000313" key="2">
    <source>
        <dbReference type="EMBL" id="EES52773.1"/>
    </source>
</evidence>
<protein>
    <recommendedName>
        <fullName evidence="4">POTRA domain-containing protein</fullName>
    </recommendedName>
</protein>
<sequence>MDKPVPDPAIPETGSLRKIRPKSGRYVLFVLFWIGWAGVVVAGLSRMPHHLLRTFVSGPPVVSDDTVRGWVTPLAFKTLPSSNRSLLESLVREHPWILRASIKLLPGEGRIVRVRLKAPVAVLLPSYGLLAFQFQRPQAAPIHSSFLVDGGQVLSGESLPGAGTLPQVIVRSPLTYDVGRRLVRTIHIVQRCRKEGSPEGSWYSLNSPHEIRYYPGHGAPVLILGTDLGCAPFRLFDSFMKQKGGLVSGKVPEAVDLRFSGMLILRPELDPPKKNPAKSHASVRS</sequence>
<keyword evidence="3" id="KW-1185">Reference proteome</keyword>
<dbReference type="EMBL" id="GG693873">
    <property type="protein sequence ID" value="EES52773.1"/>
    <property type="molecule type" value="Genomic_DNA"/>
</dbReference>